<accession>A0ACB8RSY9</accession>
<reference evidence="1" key="1">
    <citation type="submission" date="2021-02" db="EMBL/GenBank/DDBJ databases">
        <authorList>
            <consortium name="DOE Joint Genome Institute"/>
            <person name="Ahrendt S."/>
            <person name="Looney B.P."/>
            <person name="Miyauchi S."/>
            <person name="Morin E."/>
            <person name="Drula E."/>
            <person name="Courty P.E."/>
            <person name="Chicoki N."/>
            <person name="Fauchery L."/>
            <person name="Kohler A."/>
            <person name="Kuo A."/>
            <person name="Labutti K."/>
            <person name="Pangilinan J."/>
            <person name="Lipzen A."/>
            <person name="Riley R."/>
            <person name="Andreopoulos W."/>
            <person name="He G."/>
            <person name="Johnson J."/>
            <person name="Barry K.W."/>
            <person name="Grigoriev I.V."/>
            <person name="Nagy L."/>
            <person name="Hibbett D."/>
            <person name="Henrissat B."/>
            <person name="Matheny P.B."/>
            <person name="Labbe J."/>
            <person name="Martin F."/>
        </authorList>
    </citation>
    <scope>NUCLEOTIDE SEQUENCE</scope>
    <source>
        <strain evidence="1">FP105234-sp</strain>
    </source>
</reference>
<proteinExistence type="predicted"/>
<gene>
    <name evidence="1" type="ORF">FA95DRAFT_1572974</name>
</gene>
<evidence type="ECO:0000313" key="2">
    <source>
        <dbReference type="Proteomes" id="UP000814033"/>
    </source>
</evidence>
<organism evidence="1 2">
    <name type="scientific">Auriscalpium vulgare</name>
    <dbReference type="NCBI Taxonomy" id="40419"/>
    <lineage>
        <taxon>Eukaryota</taxon>
        <taxon>Fungi</taxon>
        <taxon>Dikarya</taxon>
        <taxon>Basidiomycota</taxon>
        <taxon>Agaricomycotina</taxon>
        <taxon>Agaricomycetes</taxon>
        <taxon>Russulales</taxon>
        <taxon>Auriscalpiaceae</taxon>
        <taxon>Auriscalpium</taxon>
    </lineage>
</organism>
<sequence>MPNSQDRSHPTSFKTMIFGKPLGPKGEILKENKGRKHYNENGNGVLYNQWTGTVWRVYLEPDTPAYDCLFRPVVTTDSDTLDYTRYAGLPVHLFRNTDEEIEKLLDILMSDPSGQALVDAVEPGPFSVTQTVDDSQTPRYRIDADPYLDMPTLPSPETQADPQLLSGRVVYIIDADRVHMTTLSRLADSDSVFRAEAVSNTNRIRWFERLDQEPALVIVWPNHLQRGGASLDALLRVINDVDKQFVSEIEKNIGRLASLICISDCDQCYLAGTFHKWAQAPGGFFDYSRSCAEKLDEATSSGSAIGEPPWDDLDAYYNFVNSCRLLGSHGSLSVALVHFVLYVGMVQVSVDSEAGGAVTFEIRDSDIPRLDPPEFGCTDGDLNTPCYASENPPTWICHKQDRQRVRALIALQRKRLVNLDWSQEFELTSPKKLVSVFAILRLVASKDLFLYQEWLRDLRECIFAVASDKAAGLGGDIVLLKTWNACVAQISKYDHVYNEDDLKKQPSKSEELLHWEECDAKGPGAPAPFRPFT</sequence>
<evidence type="ECO:0000313" key="1">
    <source>
        <dbReference type="EMBL" id="KAI0046695.1"/>
    </source>
</evidence>
<dbReference type="EMBL" id="MU275919">
    <property type="protein sequence ID" value="KAI0046695.1"/>
    <property type="molecule type" value="Genomic_DNA"/>
</dbReference>
<keyword evidence="2" id="KW-1185">Reference proteome</keyword>
<name>A0ACB8RSY9_9AGAM</name>
<comment type="caution">
    <text evidence="1">The sequence shown here is derived from an EMBL/GenBank/DDBJ whole genome shotgun (WGS) entry which is preliminary data.</text>
</comment>
<reference evidence="1" key="2">
    <citation type="journal article" date="2022" name="New Phytol.">
        <title>Evolutionary transition to the ectomycorrhizal habit in the genomes of a hyperdiverse lineage of mushroom-forming fungi.</title>
        <authorList>
            <person name="Looney B."/>
            <person name="Miyauchi S."/>
            <person name="Morin E."/>
            <person name="Drula E."/>
            <person name="Courty P.E."/>
            <person name="Kohler A."/>
            <person name="Kuo A."/>
            <person name="LaButti K."/>
            <person name="Pangilinan J."/>
            <person name="Lipzen A."/>
            <person name="Riley R."/>
            <person name="Andreopoulos W."/>
            <person name="He G."/>
            <person name="Johnson J."/>
            <person name="Nolan M."/>
            <person name="Tritt A."/>
            <person name="Barry K.W."/>
            <person name="Grigoriev I.V."/>
            <person name="Nagy L.G."/>
            <person name="Hibbett D."/>
            <person name="Henrissat B."/>
            <person name="Matheny P.B."/>
            <person name="Labbe J."/>
            <person name="Martin F.M."/>
        </authorList>
    </citation>
    <scope>NUCLEOTIDE SEQUENCE</scope>
    <source>
        <strain evidence="1">FP105234-sp</strain>
    </source>
</reference>
<protein>
    <submittedName>
        <fullName evidence="1">Uncharacterized protein</fullName>
    </submittedName>
</protein>
<dbReference type="Proteomes" id="UP000814033">
    <property type="component" value="Unassembled WGS sequence"/>
</dbReference>